<dbReference type="EMBL" id="CP002198">
    <property type="protein sequence ID" value="ADN15512.1"/>
    <property type="molecule type" value="Genomic_DNA"/>
</dbReference>
<keyword evidence="11" id="KW-0902">Two-component regulatory system</keyword>
<dbReference type="PANTHER" id="PTHR42878:SF7">
    <property type="entry name" value="SENSOR HISTIDINE KINASE GLRK"/>
    <property type="match status" value="1"/>
</dbReference>
<dbReference type="InterPro" id="IPR001610">
    <property type="entry name" value="PAC"/>
</dbReference>
<dbReference type="InterPro" id="IPR000700">
    <property type="entry name" value="PAS-assoc_C"/>
</dbReference>
<accession>E0UG11</accession>
<protein>
    <recommendedName>
        <fullName evidence="3">histidine kinase</fullName>
        <ecNumber evidence="3">2.7.13.3</ecNumber>
    </recommendedName>
</protein>
<dbReference type="Pfam" id="PF02518">
    <property type="entry name" value="HATPase_c"/>
    <property type="match status" value="1"/>
</dbReference>
<dbReference type="Gene3D" id="3.30.565.10">
    <property type="entry name" value="Histidine kinase-like ATPase, C-terminal domain"/>
    <property type="match status" value="1"/>
</dbReference>
<evidence type="ECO:0000256" key="10">
    <source>
        <dbReference type="ARBA" id="ARBA00022989"/>
    </source>
</evidence>
<dbReference type="PROSITE" id="PS50113">
    <property type="entry name" value="PAC"/>
    <property type="match status" value="1"/>
</dbReference>
<sequence>MNNKDLSKEHLLNIIEDLEKRLAIAEETLEAIRQGEVDALVIFDSEGEKVFTLQGSDYVYRLLIEQMKEGAATMTPDGFILYCNQSLADLVKQPLEKVIGSNFKQFICPKDLAICHPIFNHQGEIKTFDEEINLLTGDGREIPVYLSSNELIVEHNVIHYVVVTDLSQKKQNEAALRQSEEQFRKAFEYAPIGIALVGLDGQWLKVNSSFCQIVGYPEAELLSKKFQDLTVAEDLAVNIKYINQLIRGEMNAYEIKKRYIHKDGHIVWVQLHSSLIRDSNGKPQHFITQVEDITQRELMEQMKKNFIALVSHELRTPLTSIHGSLGLLAAGIYDKAPDKMKKMLQIAATQTNRLVALVNDILSLERMDSSRYKLSKQTCNVKTLIEQSIDAMLGLAEQNSIIFKTDVANLKVWANADAIIQVLINLLNNAIKFSPPNTTIVISAELFEASKSQTIKVPKACLSSTCDCSGSFYPYVLFKIEDQGRGIPPDKLETIFEPFLQIDSSDSREKGGTGLGLAICHSIIKQHHGEIWVTSILGQGSIFYFTLPLSCQIQKP</sequence>
<evidence type="ECO:0000256" key="7">
    <source>
        <dbReference type="ARBA" id="ARBA00022741"/>
    </source>
</evidence>
<dbReference type="CDD" id="cd00082">
    <property type="entry name" value="HisKA"/>
    <property type="match status" value="1"/>
</dbReference>
<evidence type="ECO:0000256" key="3">
    <source>
        <dbReference type="ARBA" id="ARBA00012438"/>
    </source>
</evidence>
<comment type="catalytic activity">
    <reaction evidence="1">
        <text>ATP + protein L-histidine = ADP + protein N-phospho-L-histidine.</text>
        <dbReference type="EC" id="2.7.13.3"/>
    </reaction>
</comment>
<evidence type="ECO:0000259" key="16">
    <source>
        <dbReference type="PROSITE" id="PS50113"/>
    </source>
</evidence>
<comment type="subcellular location">
    <subcellularLocation>
        <location evidence="2">Membrane</location>
        <topology evidence="2">Multi-pass membrane protein</topology>
    </subcellularLocation>
</comment>
<keyword evidence="18" id="KW-1185">Reference proteome</keyword>
<evidence type="ECO:0000256" key="8">
    <source>
        <dbReference type="ARBA" id="ARBA00022777"/>
    </source>
</evidence>
<dbReference type="SMART" id="SM00091">
    <property type="entry name" value="PAS"/>
    <property type="match status" value="2"/>
</dbReference>
<reference evidence="18" key="1">
    <citation type="journal article" date="2011" name="MBio">
        <title>Novel metabolic attributes of the genus Cyanothece, comprising a group of unicellular nitrogen-fixing Cyanobacteria.</title>
        <authorList>
            <person name="Bandyopadhyay A."/>
            <person name="Elvitigala T."/>
            <person name="Welsh E."/>
            <person name="Stockel J."/>
            <person name="Liberton M."/>
            <person name="Min H."/>
            <person name="Sherman L.A."/>
            <person name="Pakrasi H.B."/>
        </authorList>
    </citation>
    <scope>NUCLEOTIDE SEQUENCE [LARGE SCALE GENOMIC DNA]</scope>
    <source>
        <strain evidence="18">PCC 7822</strain>
    </source>
</reference>
<dbReference type="CDD" id="cd16922">
    <property type="entry name" value="HATPase_EvgS-ArcB-TorS-like"/>
    <property type="match status" value="1"/>
</dbReference>
<keyword evidence="6" id="KW-0812">Transmembrane</keyword>
<evidence type="ECO:0000256" key="1">
    <source>
        <dbReference type="ARBA" id="ARBA00000085"/>
    </source>
</evidence>
<dbReference type="RefSeq" id="WP_013323581.1">
    <property type="nucleotide sequence ID" value="NC_014501.1"/>
</dbReference>
<keyword evidence="4" id="KW-0597">Phosphoprotein</keyword>
<gene>
    <name evidence="17" type="ordered locus">Cyan7822_3571</name>
</gene>
<proteinExistence type="predicted"/>
<dbReference type="Pfam" id="PF00512">
    <property type="entry name" value="HisKA"/>
    <property type="match status" value="1"/>
</dbReference>
<evidence type="ECO:0000259" key="15">
    <source>
        <dbReference type="PROSITE" id="PS50112"/>
    </source>
</evidence>
<feature type="domain" description="Histidine kinase" evidence="14">
    <location>
        <begin position="309"/>
        <end position="551"/>
    </location>
</feature>
<feature type="domain" description="PAS" evidence="15">
    <location>
        <begin position="56"/>
        <end position="111"/>
    </location>
</feature>
<dbReference type="InterPro" id="IPR003661">
    <property type="entry name" value="HisK_dim/P_dom"/>
</dbReference>
<evidence type="ECO:0000256" key="4">
    <source>
        <dbReference type="ARBA" id="ARBA00022553"/>
    </source>
</evidence>
<keyword evidence="7" id="KW-0547">Nucleotide-binding</keyword>
<dbReference type="InterPro" id="IPR050351">
    <property type="entry name" value="BphY/WalK/GraS-like"/>
</dbReference>
<keyword evidence="13" id="KW-0175">Coiled coil</keyword>
<dbReference type="OrthoDB" id="9808408at2"/>
<dbReference type="Gene3D" id="3.30.450.20">
    <property type="entry name" value="PAS domain"/>
    <property type="match status" value="2"/>
</dbReference>
<dbReference type="FunFam" id="3.30.565.10:FF:000006">
    <property type="entry name" value="Sensor histidine kinase WalK"/>
    <property type="match status" value="1"/>
</dbReference>
<dbReference type="GO" id="GO:0007234">
    <property type="term" value="P:osmosensory signaling via phosphorelay pathway"/>
    <property type="evidence" value="ECO:0007669"/>
    <property type="project" value="TreeGrafter"/>
</dbReference>
<dbReference type="InterPro" id="IPR013655">
    <property type="entry name" value="PAS_fold_3"/>
</dbReference>
<evidence type="ECO:0000256" key="5">
    <source>
        <dbReference type="ARBA" id="ARBA00022679"/>
    </source>
</evidence>
<dbReference type="InterPro" id="IPR003594">
    <property type="entry name" value="HATPase_dom"/>
</dbReference>
<dbReference type="InterPro" id="IPR035965">
    <property type="entry name" value="PAS-like_dom_sf"/>
</dbReference>
<dbReference type="AlphaFoldDB" id="E0UG11"/>
<dbReference type="Proteomes" id="UP000008206">
    <property type="component" value="Chromosome"/>
</dbReference>
<dbReference type="InterPro" id="IPR036097">
    <property type="entry name" value="HisK_dim/P_sf"/>
</dbReference>
<dbReference type="InterPro" id="IPR004358">
    <property type="entry name" value="Sig_transdc_His_kin-like_C"/>
</dbReference>
<feature type="domain" description="PAS" evidence="15">
    <location>
        <begin position="179"/>
        <end position="249"/>
    </location>
</feature>
<dbReference type="SMART" id="SM00387">
    <property type="entry name" value="HATPase_c"/>
    <property type="match status" value="1"/>
</dbReference>
<dbReference type="GO" id="GO:0000156">
    <property type="term" value="F:phosphorelay response regulator activity"/>
    <property type="evidence" value="ECO:0007669"/>
    <property type="project" value="TreeGrafter"/>
</dbReference>
<dbReference type="GO" id="GO:0000155">
    <property type="term" value="F:phosphorelay sensor kinase activity"/>
    <property type="evidence" value="ECO:0007669"/>
    <property type="project" value="InterPro"/>
</dbReference>
<dbReference type="HOGENOM" id="CLU_000445_114_71_3"/>
<dbReference type="FunFam" id="1.10.287.130:FF:000001">
    <property type="entry name" value="Two-component sensor histidine kinase"/>
    <property type="match status" value="1"/>
</dbReference>
<dbReference type="eggNOG" id="COG5002">
    <property type="taxonomic scope" value="Bacteria"/>
</dbReference>
<evidence type="ECO:0000313" key="18">
    <source>
        <dbReference type="Proteomes" id="UP000008206"/>
    </source>
</evidence>
<dbReference type="SMART" id="SM00388">
    <property type="entry name" value="HisKA"/>
    <property type="match status" value="1"/>
</dbReference>
<dbReference type="SUPFAM" id="SSF47384">
    <property type="entry name" value="Homodimeric domain of signal transducing histidine kinase"/>
    <property type="match status" value="1"/>
</dbReference>
<keyword evidence="10" id="KW-1133">Transmembrane helix</keyword>
<name>E0UG11_GLOV7</name>
<keyword evidence="12" id="KW-0472">Membrane</keyword>
<dbReference type="InterPro" id="IPR000014">
    <property type="entry name" value="PAS"/>
</dbReference>
<dbReference type="PANTHER" id="PTHR42878">
    <property type="entry name" value="TWO-COMPONENT HISTIDINE KINASE"/>
    <property type="match status" value="1"/>
</dbReference>
<dbReference type="CDD" id="cd00130">
    <property type="entry name" value="PAS"/>
    <property type="match status" value="2"/>
</dbReference>
<dbReference type="STRING" id="497965.Cyan7822_3571"/>
<dbReference type="SUPFAM" id="SSF55785">
    <property type="entry name" value="PYP-like sensor domain (PAS domain)"/>
    <property type="match status" value="2"/>
</dbReference>
<evidence type="ECO:0000256" key="6">
    <source>
        <dbReference type="ARBA" id="ARBA00022692"/>
    </source>
</evidence>
<keyword evidence="8 17" id="KW-0418">Kinase</keyword>
<dbReference type="GO" id="GO:0005524">
    <property type="term" value="F:ATP binding"/>
    <property type="evidence" value="ECO:0007669"/>
    <property type="project" value="UniProtKB-KW"/>
</dbReference>
<dbReference type="EC" id="2.7.13.3" evidence="3"/>
<evidence type="ECO:0000256" key="11">
    <source>
        <dbReference type="ARBA" id="ARBA00023012"/>
    </source>
</evidence>
<dbReference type="KEGG" id="cyj:Cyan7822_3571"/>
<dbReference type="SUPFAM" id="SSF55874">
    <property type="entry name" value="ATPase domain of HSP90 chaperone/DNA topoisomerase II/histidine kinase"/>
    <property type="match status" value="1"/>
</dbReference>
<dbReference type="Pfam" id="PF13426">
    <property type="entry name" value="PAS_9"/>
    <property type="match status" value="1"/>
</dbReference>
<dbReference type="InterPro" id="IPR036890">
    <property type="entry name" value="HATPase_C_sf"/>
</dbReference>
<dbReference type="Pfam" id="PF08447">
    <property type="entry name" value="PAS_3"/>
    <property type="match status" value="1"/>
</dbReference>
<evidence type="ECO:0000313" key="17">
    <source>
        <dbReference type="EMBL" id="ADN15512.1"/>
    </source>
</evidence>
<evidence type="ECO:0000256" key="13">
    <source>
        <dbReference type="SAM" id="Coils"/>
    </source>
</evidence>
<evidence type="ECO:0000256" key="9">
    <source>
        <dbReference type="ARBA" id="ARBA00022840"/>
    </source>
</evidence>
<dbReference type="InterPro" id="IPR005467">
    <property type="entry name" value="His_kinase_dom"/>
</dbReference>
<feature type="domain" description="PAC" evidence="16">
    <location>
        <begin position="253"/>
        <end position="305"/>
    </location>
</feature>
<dbReference type="PROSITE" id="PS50109">
    <property type="entry name" value="HIS_KIN"/>
    <property type="match status" value="1"/>
</dbReference>
<dbReference type="PROSITE" id="PS50112">
    <property type="entry name" value="PAS"/>
    <property type="match status" value="2"/>
</dbReference>
<feature type="coiled-coil region" evidence="13">
    <location>
        <begin position="8"/>
        <end position="35"/>
    </location>
</feature>
<dbReference type="NCBIfam" id="TIGR00229">
    <property type="entry name" value="sensory_box"/>
    <property type="match status" value="2"/>
</dbReference>
<evidence type="ECO:0000256" key="2">
    <source>
        <dbReference type="ARBA" id="ARBA00004141"/>
    </source>
</evidence>
<organism evidence="17 18">
    <name type="scientific">Gloeothece verrucosa (strain PCC 7822)</name>
    <name type="common">Cyanothece sp. (strain PCC 7822)</name>
    <dbReference type="NCBI Taxonomy" id="497965"/>
    <lineage>
        <taxon>Bacteria</taxon>
        <taxon>Bacillati</taxon>
        <taxon>Cyanobacteriota</taxon>
        <taxon>Cyanophyceae</taxon>
        <taxon>Oscillatoriophycideae</taxon>
        <taxon>Chroococcales</taxon>
        <taxon>Aphanothecaceae</taxon>
        <taxon>Gloeothece</taxon>
        <taxon>Gloeothece verrucosa</taxon>
    </lineage>
</organism>
<dbReference type="SMART" id="SM00086">
    <property type="entry name" value="PAC"/>
    <property type="match status" value="2"/>
</dbReference>
<keyword evidence="9" id="KW-0067">ATP-binding</keyword>
<dbReference type="GO" id="GO:0030295">
    <property type="term" value="F:protein kinase activator activity"/>
    <property type="evidence" value="ECO:0007669"/>
    <property type="project" value="TreeGrafter"/>
</dbReference>
<dbReference type="GO" id="GO:0016020">
    <property type="term" value="C:membrane"/>
    <property type="evidence" value="ECO:0007669"/>
    <property type="project" value="UniProtKB-SubCell"/>
</dbReference>
<dbReference type="Gene3D" id="1.10.287.130">
    <property type="match status" value="1"/>
</dbReference>
<dbReference type="PRINTS" id="PR00344">
    <property type="entry name" value="BCTRLSENSOR"/>
</dbReference>
<evidence type="ECO:0000259" key="14">
    <source>
        <dbReference type="PROSITE" id="PS50109"/>
    </source>
</evidence>
<evidence type="ECO:0000256" key="12">
    <source>
        <dbReference type="ARBA" id="ARBA00023136"/>
    </source>
</evidence>
<keyword evidence="5" id="KW-0808">Transferase</keyword>